<comment type="caution">
    <text evidence="1">The sequence shown here is derived from an EMBL/GenBank/DDBJ whole genome shotgun (WGS) entry which is preliminary data.</text>
</comment>
<gene>
    <name evidence="1" type="ORF">TRFO_01732</name>
</gene>
<protein>
    <submittedName>
        <fullName evidence="1">Uncharacterized protein</fullName>
    </submittedName>
</protein>
<dbReference type="Proteomes" id="UP000179807">
    <property type="component" value="Unassembled WGS sequence"/>
</dbReference>
<dbReference type="InterPro" id="IPR029044">
    <property type="entry name" value="Nucleotide-diphossugar_trans"/>
</dbReference>
<proteinExistence type="predicted"/>
<organism evidence="1 2">
    <name type="scientific">Tritrichomonas foetus</name>
    <dbReference type="NCBI Taxonomy" id="1144522"/>
    <lineage>
        <taxon>Eukaryota</taxon>
        <taxon>Metamonada</taxon>
        <taxon>Parabasalia</taxon>
        <taxon>Tritrichomonadida</taxon>
        <taxon>Tritrichomonadidae</taxon>
        <taxon>Tritrichomonas</taxon>
    </lineage>
</organism>
<dbReference type="GeneID" id="94824983"/>
<dbReference type="RefSeq" id="XP_068354270.1">
    <property type="nucleotide sequence ID" value="XM_068490279.1"/>
</dbReference>
<dbReference type="EMBL" id="MLAK01000926">
    <property type="protein sequence ID" value="OHT01134.1"/>
    <property type="molecule type" value="Genomic_DNA"/>
</dbReference>
<dbReference type="OrthoDB" id="25241at2759"/>
<dbReference type="SUPFAM" id="SSF53448">
    <property type="entry name" value="Nucleotide-diphospho-sugar transferases"/>
    <property type="match status" value="1"/>
</dbReference>
<dbReference type="VEuPathDB" id="TrichDB:TRFO_01732"/>
<evidence type="ECO:0000313" key="1">
    <source>
        <dbReference type="EMBL" id="OHT01134.1"/>
    </source>
</evidence>
<sequence>MMKQGFELFFRKIKRKNVIQVLLVVLLTSLLMLLALSVNSIKNGEIENHILTDQNKISPKTGKKQLKNGECSLCANLPASYGNSSPKDLIITGVFGGEKKLNMFVKSLRSTGSQARVVVISNTSFAEDFIKDYLACNVEFFIMKSTKKTHSMYPHSLRYVGYQQFFQQTTEKFDRVLHADSFDVFFQKDPFNEEISKDKLYFVLEDIKIENSSWNSGWLIRAYNESVSQSLGENIVSCSGTVIGGYNQFLIYLNTLLEHPPFWANGRHSLDQAYHNFLLHTGVFEKKGINAAYFGCNSHILTMHYCSRHGKEVLKNNRIYTPNGKILPAIVHQYPLFRGSQLAIKAMCS</sequence>
<accession>A0A1J4JUD9</accession>
<keyword evidence="2" id="KW-1185">Reference proteome</keyword>
<reference evidence="1" key="1">
    <citation type="submission" date="2016-10" db="EMBL/GenBank/DDBJ databases">
        <authorList>
            <person name="Benchimol M."/>
            <person name="Almeida L.G."/>
            <person name="Vasconcelos A.T."/>
            <person name="Perreira-Neves A."/>
            <person name="Rosa I.A."/>
            <person name="Tasca T."/>
            <person name="Bogo M.R."/>
            <person name="de Souza W."/>
        </authorList>
    </citation>
    <scope>NUCLEOTIDE SEQUENCE [LARGE SCALE GENOMIC DNA]</scope>
    <source>
        <strain evidence="1">K</strain>
    </source>
</reference>
<evidence type="ECO:0000313" key="2">
    <source>
        <dbReference type="Proteomes" id="UP000179807"/>
    </source>
</evidence>
<name>A0A1J4JUD9_9EUKA</name>
<dbReference type="AlphaFoldDB" id="A0A1J4JUD9"/>